<dbReference type="InterPro" id="IPR041500">
    <property type="entry name" value="RecC_C"/>
</dbReference>
<evidence type="ECO:0000256" key="8">
    <source>
        <dbReference type="ARBA" id="ARBA00023125"/>
    </source>
</evidence>
<evidence type="ECO:0000256" key="4">
    <source>
        <dbReference type="ARBA" id="ARBA00022801"/>
    </source>
</evidence>
<dbReference type="SUPFAM" id="SSF52980">
    <property type="entry name" value="Restriction endonuclease-like"/>
    <property type="match status" value="1"/>
</dbReference>
<reference evidence="13 14" key="1">
    <citation type="submission" date="2019-07" db="EMBL/GenBank/DDBJ databases">
        <title>Lysobacter weifangensis sp. nov., isolated from bensulfuron-methyl contaminated farmland soil.</title>
        <authorList>
            <person name="Zhao H."/>
        </authorList>
    </citation>
    <scope>NUCLEOTIDE SEQUENCE [LARGE SCALE GENOMIC DNA]</scope>
    <source>
        <strain evidence="13 14">CC-Bw-6</strain>
    </source>
</reference>
<dbReference type="NCBIfam" id="TIGR01450">
    <property type="entry name" value="recC"/>
    <property type="match status" value="1"/>
</dbReference>
<dbReference type="Pfam" id="PF17946">
    <property type="entry name" value="RecC_C"/>
    <property type="match status" value="1"/>
</dbReference>
<evidence type="ECO:0000256" key="10">
    <source>
        <dbReference type="HAMAP-Rule" id="MF_01486"/>
    </source>
</evidence>
<comment type="function">
    <text evidence="10">A helicase/nuclease that prepares dsDNA breaks (DSB) for recombinational DNA repair. Binds to DSBs and unwinds DNA via a highly rapid and processive ATP-dependent bidirectional helicase activity. Unwinds dsDNA until it encounters a Chi (crossover hotspot instigator) sequence from the 3' direction. Cuts ssDNA a few nucleotides 3' to the Chi site. The properties and activities of the enzyme are changed at Chi. The Chi-altered holoenzyme produces a long 3'-ssDNA overhang and facilitates RecA-binding to the ssDNA for homologous DNA recombination and repair. Holoenzyme degrades any linearized DNA that is unable to undergo homologous recombination. In the holoenzyme this subunit recognizes the wild-type Chi sequence, and when added to isolated RecB increases its ATP-dependent helicase processivity.</text>
</comment>
<dbReference type="AlphaFoldDB" id="A0A516V657"/>
<evidence type="ECO:0000256" key="7">
    <source>
        <dbReference type="ARBA" id="ARBA00022840"/>
    </source>
</evidence>
<accession>A0A516V657</accession>
<dbReference type="GO" id="GO:0003677">
    <property type="term" value="F:DNA binding"/>
    <property type="evidence" value="ECO:0007669"/>
    <property type="project" value="UniProtKB-UniRule"/>
</dbReference>
<comment type="similarity">
    <text evidence="10">Belongs to the RecC family.</text>
</comment>
<keyword evidence="7 10" id="KW-0067">ATP-binding</keyword>
<dbReference type="InterPro" id="IPR006697">
    <property type="entry name" value="RecC"/>
</dbReference>
<evidence type="ECO:0000256" key="5">
    <source>
        <dbReference type="ARBA" id="ARBA00022806"/>
    </source>
</evidence>
<dbReference type="OrthoDB" id="9762834at2"/>
<keyword evidence="6 10" id="KW-0269">Exonuclease</keyword>
<evidence type="ECO:0000256" key="9">
    <source>
        <dbReference type="ARBA" id="ARBA00023204"/>
    </source>
</evidence>
<keyword evidence="1 10" id="KW-0540">Nuclease</keyword>
<dbReference type="EMBL" id="CP041742">
    <property type="protein sequence ID" value="QDQ74015.1"/>
    <property type="molecule type" value="Genomic_DNA"/>
</dbReference>
<comment type="miscellaneous">
    <text evidence="10">In the RecBCD complex, RecB has a slow 3'-5' helicase, an exonuclease activity and loads RecA onto ssDNA, RecD has a fast 5'-3' helicase activity, while RecC stimulates the ATPase and processivity of the RecB helicase and contributes to recognition of the Chi site.</text>
</comment>
<gene>
    <name evidence="10 13" type="primary">recC</name>
    <name evidence="13" type="ORF">FNZ56_09060</name>
</gene>
<evidence type="ECO:0000313" key="13">
    <source>
        <dbReference type="EMBL" id="QDQ74015.1"/>
    </source>
</evidence>
<dbReference type="PIRSF" id="PIRSF000980">
    <property type="entry name" value="RecC"/>
    <property type="match status" value="1"/>
</dbReference>
<keyword evidence="2 10" id="KW-0547">Nucleotide-binding</keyword>
<feature type="domain" description="RecC C-terminal" evidence="12">
    <location>
        <begin position="892"/>
        <end position="1115"/>
    </location>
</feature>
<dbReference type="GO" id="GO:0009338">
    <property type="term" value="C:exodeoxyribonuclease V complex"/>
    <property type="evidence" value="ECO:0007669"/>
    <property type="project" value="InterPro"/>
</dbReference>
<dbReference type="GO" id="GO:0003678">
    <property type="term" value="F:DNA helicase activity"/>
    <property type="evidence" value="ECO:0007669"/>
    <property type="project" value="UniProtKB-UniRule"/>
</dbReference>
<dbReference type="Gene3D" id="3.40.50.10930">
    <property type="match status" value="1"/>
</dbReference>
<sequence length="1180" mass="128697">MPPRGASKSMPSSTVRPPRSRRTSRKRTAGVGVSSLIVWGRNALVPGATGAVSRVPAECGRSRGIVASARHRGRIARDATALRHHSRMQAGEFHLVSSNRLDALAAHLAERLSRPLAADAPLAPETILIPQPTLRRWLQAWLARKLGIAANLRFPTPSEFTWELLRADVAGLPETSPWDGARLRWRLYALLGDDAPPDVREHLDRATGARALARWRLAESLASTFDRYQAYRRSWLEDWEAGGAPDDWQAELWRRLLADGAGPPRSRLLGDWLRRHDGSGTAPPGLPARLTAFATVHVSPDVLRLLAVCAQSIELDFHRPTPSAEYWGDVEALRGVLRRDGVDALPAALAAAQHDNPLLQAWGAAGRDFDAQLFAYDLVQPASEVELYAAPARDTLLHALQADAFERAAPRPLENFDEADSSLQVHACHSRLREVEVLHDRLRAMLDPATPEGARFNPPLRPQEIAVLAPNIGDYLPLARAVFGGIPADDPLHIPYTLSDRPQAQAHPLVGLFLSLLELRDARRTASEVRDLLAVPEVMAAFDLSESDLDRLGDWFAVAGIAWGEDEAQREALGLGRWREYSFAFGLDRLLLGYATGDDSEDIPDSAGNLIAPCAVAEGADAERLDALFALLARLHRLSTWMREEHPATEWRDRLAAEFAALLPKAPADDAEQAARRIVREALDGFATQAADAGPLALDVVRAALGDALQAPSPHQPFLGGGVTFAGMVPLRTIPFRVVCLLGMDAEAFPRREPPGDINRLAAETTRKLGDRSVREDDRFLFLQLLAAAGDAFYLSYGGRDARDGSVREPSALVSELLDVAQRCLPAGVDARERLLLSHSLQPFSAQAFGAGDARRFSYRAAWRQPSTQRALRAPAVFAAAPLPPPSVEGDRSLSLAELQAFLRNPPRAFLRGRLELALPWRDDARDADREPQGDDALQRHALVTALVAETLDDAELRARGLLPPGHEGTGAAAHARMRATLLREAIAQWRGDAPGERIEASLALPGVAFDIRLPEVHDGRRAVALAGSMKGKHWLRAQVEHLALATVLGERARTRVFWIEETRDGELELQQQDMPATAREAAIDRIAGLVAMFDDGMTRPLPFAPDAAYAYSSALKEKGDADAWKAAVAAFSGYQGYGDGHDPWFRLAFRGGDMLAARDDALGDEFVTLAQRVFDGGAA</sequence>
<dbReference type="InterPro" id="IPR013986">
    <property type="entry name" value="DExx_box_DNA_helicase_dom_sf"/>
</dbReference>
<evidence type="ECO:0000256" key="1">
    <source>
        <dbReference type="ARBA" id="ARBA00022722"/>
    </source>
</evidence>
<keyword evidence="9 10" id="KW-0234">DNA repair</keyword>
<keyword evidence="14" id="KW-1185">Reference proteome</keyword>
<evidence type="ECO:0000256" key="6">
    <source>
        <dbReference type="ARBA" id="ARBA00022839"/>
    </source>
</evidence>
<keyword evidence="8 10" id="KW-0238">DNA-binding</keyword>
<feature type="compositionally biased region" description="Basic residues" evidence="11">
    <location>
        <begin position="18"/>
        <end position="28"/>
    </location>
</feature>
<dbReference type="Gene3D" id="1.10.10.160">
    <property type="match status" value="1"/>
</dbReference>
<keyword evidence="5 10" id="KW-0347">Helicase</keyword>
<dbReference type="GO" id="GO:0008854">
    <property type="term" value="F:exodeoxyribonuclease V activity"/>
    <property type="evidence" value="ECO:0007669"/>
    <property type="project" value="InterPro"/>
</dbReference>
<dbReference type="Proteomes" id="UP000315891">
    <property type="component" value="Chromosome"/>
</dbReference>
<dbReference type="PANTHER" id="PTHR30591">
    <property type="entry name" value="RECBCD ENZYME SUBUNIT RECC"/>
    <property type="match status" value="1"/>
</dbReference>
<dbReference type="Pfam" id="PF04257">
    <property type="entry name" value="Exonuc_V_gamma"/>
    <property type="match status" value="1"/>
</dbReference>
<proteinExistence type="inferred from homology"/>
<evidence type="ECO:0000256" key="11">
    <source>
        <dbReference type="SAM" id="MobiDB-lite"/>
    </source>
</evidence>
<organism evidence="13 14">
    <name type="scientific">Pseudoluteimonas lycopersici</name>
    <dbReference type="NCBI Taxonomy" id="1324796"/>
    <lineage>
        <taxon>Bacteria</taxon>
        <taxon>Pseudomonadati</taxon>
        <taxon>Pseudomonadota</taxon>
        <taxon>Gammaproteobacteria</taxon>
        <taxon>Lysobacterales</taxon>
        <taxon>Lysobacteraceae</taxon>
        <taxon>Pseudoluteimonas</taxon>
    </lineage>
</organism>
<dbReference type="GO" id="GO:0000724">
    <property type="term" value="P:double-strand break repair via homologous recombination"/>
    <property type="evidence" value="ECO:0007669"/>
    <property type="project" value="UniProtKB-UniRule"/>
</dbReference>
<dbReference type="PANTHER" id="PTHR30591:SF1">
    <property type="entry name" value="RECBCD ENZYME SUBUNIT RECC"/>
    <property type="match status" value="1"/>
</dbReference>
<name>A0A516V657_9GAMM</name>
<evidence type="ECO:0000256" key="3">
    <source>
        <dbReference type="ARBA" id="ARBA00022763"/>
    </source>
</evidence>
<evidence type="ECO:0000256" key="2">
    <source>
        <dbReference type="ARBA" id="ARBA00022741"/>
    </source>
</evidence>
<comment type="subunit">
    <text evidence="10">Heterotrimer of RecB, RecC and RecD. All subunits contribute to DNA-binding.</text>
</comment>
<dbReference type="GO" id="GO:0005524">
    <property type="term" value="F:ATP binding"/>
    <property type="evidence" value="ECO:0007669"/>
    <property type="project" value="UniProtKB-UniRule"/>
</dbReference>
<feature type="region of interest" description="Disordered" evidence="11">
    <location>
        <begin position="1"/>
        <end position="29"/>
    </location>
</feature>
<dbReference type="InterPro" id="IPR011335">
    <property type="entry name" value="Restrct_endonuc-II-like"/>
</dbReference>
<keyword evidence="3 10" id="KW-0227">DNA damage</keyword>
<dbReference type="Gene3D" id="3.40.50.300">
    <property type="entry name" value="P-loop containing nucleotide triphosphate hydrolases"/>
    <property type="match status" value="2"/>
</dbReference>
<evidence type="ECO:0000259" key="12">
    <source>
        <dbReference type="Pfam" id="PF17946"/>
    </source>
</evidence>
<keyword evidence="4 10" id="KW-0378">Hydrolase</keyword>
<protein>
    <recommendedName>
        <fullName evidence="10">RecBCD enzyme subunit RecC</fullName>
    </recommendedName>
    <alternativeName>
        <fullName evidence="10">Exonuclease V subunit RecC</fullName>
        <shortName evidence="10">ExoV subunit RecC</shortName>
    </alternativeName>
    <alternativeName>
        <fullName evidence="10">Helicase/nuclease RecBCD subunit RecC</fullName>
    </alternativeName>
</protein>
<dbReference type="InterPro" id="IPR027417">
    <property type="entry name" value="P-loop_NTPase"/>
</dbReference>
<dbReference type="HAMAP" id="MF_01486">
    <property type="entry name" value="RecC"/>
    <property type="match status" value="1"/>
</dbReference>
<dbReference type="SUPFAM" id="SSF52540">
    <property type="entry name" value="P-loop containing nucleoside triphosphate hydrolases"/>
    <property type="match status" value="2"/>
</dbReference>
<evidence type="ECO:0000313" key="14">
    <source>
        <dbReference type="Proteomes" id="UP000315891"/>
    </source>
</evidence>